<dbReference type="EMBL" id="RXOF01000008">
    <property type="protein sequence ID" value="RTQ48904.1"/>
    <property type="molecule type" value="Genomic_DNA"/>
</dbReference>
<feature type="transmembrane region" description="Helical" evidence="1">
    <location>
        <begin position="7"/>
        <end position="33"/>
    </location>
</feature>
<keyword evidence="1" id="KW-0812">Transmembrane</keyword>
<dbReference type="RefSeq" id="WP_126693980.1">
    <property type="nucleotide sequence ID" value="NZ_RXOF01000008.1"/>
</dbReference>
<keyword evidence="1" id="KW-1133">Transmembrane helix</keyword>
<protein>
    <submittedName>
        <fullName evidence="2">Uncharacterized protein</fullName>
    </submittedName>
</protein>
<sequence>MSTWIKIVLGLAVTIIVVGFIMIAPGLAFLWALTSDAGASSKAELIQNYRTHETQLQQVKTYFNSVVPSSFQVYIEYREEEEIDLWVYKKTGPGEHDRTVVFQQWAIDPYDYERPATKSFNPADAPLETLDLAEVKQQLGWTDATFREIQQQLDAANCISVKSGEPTQIGFARSDMGKYSYNLFSQPPSDSLMQNRWSNNCSLEPLNRTVVLEYGGGAIGPQCFPDPK</sequence>
<accession>A0A3S0JG89</accession>
<keyword evidence="1" id="KW-0472">Membrane</keyword>
<organism evidence="2 3">
    <name type="scientific">Hymenobacter gummosus</name>
    <dbReference type="NCBI Taxonomy" id="1776032"/>
    <lineage>
        <taxon>Bacteria</taxon>
        <taxon>Pseudomonadati</taxon>
        <taxon>Bacteroidota</taxon>
        <taxon>Cytophagia</taxon>
        <taxon>Cytophagales</taxon>
        <taxon>Hymenobacteraceae</taxon>
        <taxon>Hymenobacter</taxon>
    </lineage>
</organism>
<dbReference type="Proteomes" id="UP000282184">
    <property type="component" value="Unassembled WGS sequence"/>
</dbReference>
<dbReference type="AlphaFoldDB" id="A0A3S0JG89"/>
<reference evidence="2 3" key="1">
    <citation type="submission" date="2018-12" db="EMBL/GenBank/DDBJ databases">
        <title>Hymenobacter gummosus sp. nov., isolated from a spring.</title>
        <authorList>
            <person name="Nie L."/>
        </authorList>
    </citation>
    <scope>NUCLEOTIDE SEQUENCE [LARGE SCALE GENOMIC DNA]</scope>
    <source>
        <strain evidence="2 3">KCTC 52166</strain>
    </source>
</reference>
<proteinExistence type="predicted"/>
<comment type="caution">
    <text evidence="2">The sequence shown here is derived from an EMBL/GenBank/DDBJ whole genome shotgun (WGS) entry which is preliminary data.</text>
</comment>
<evidence type="ECO:0000313" key="3">
    <source>
        <dbReference type="Proteomes" id="UP000282184"/>
    </source>
</evidence>
<gene>
    <name evidence="2" type="ORF">EJV47_15020</name>
</gene>
<name>A0A3S0JG89_9BACT</name>
<dbReference type="OrthoDB" id="755509at2"/>
<keyword evidence="3" id="KW-1185">Reference proteome</keyword>
<evidence type="ECO:0000313" key="2">
    <source>
        <dbReference type="EMBL" id="RTQ48904.1"/>
    </source>
</evidence>
<evidence type="ECO:0000256" key="1">
    <source>
        <dbReference type="SAM" id="Phobius"/>
    </source>
</evidence>